<dbReference type="Gene3D" id="3.30.1460.10">
    <property type="match status" value="1"/>
</dbReference>
<reference evidence="1" key="1">
    <citation type="submission" date="2019-08" db="EMBL/GenBank/DDBJ databases">
        <authorList>
            <person name="Kucharzyk K."/>
            <person name="Murdoch R.W."/>
            <person name="Higgins S."/>
            <person name="Loffler F."/>
        </authorList>
    </citation>
    <scope>NUCLEOTIDE SEQUENCE</scope>
</reference>
<sequence>MIDEKVIKKWLVEEGLFKEQISDETSNFHFLINYPDEHVLDLIQPKHKEDMVLIGCASEIAPEQLSLIRDSSNKKRENFIWEIRFALNQFLLDFELEHPDNVLSRFVISEEIYEDGLTKNSLILSIKKVFKGKLQCIWITGKTFGEGENSQINDNSMFV</sequence>
<proteinExistence type="predicted"/>
<dbReference type="Pfam" id="PF10061">
    <property type="entry name" value="DUF2299"/>
    <property type="match status" value="1"/>
</dbReference>
<gene>
    <name evidence="1" type="ORF">SDC9_17054</name>
</gene>
<organism evidence="1">
    <name type="scientific">bioreactor metagenome</name>
    <dbReference type="NCBI Taxonomy" id="1076179"/>
    <lineage>
        <taxon>unclassified sequences</taxon>
        <taxon>metagenomes</taxon>
        <taxon>ecological metagenomes</taxon>
    </lineage>
</organism>
<evidence type="ECO:0008006" key="2">
    <source>
        <dbReference type="Google" id="ProtNLM"/>
    </source>
</evidence>
<dbReference type="EMBL" id="VSSQ01000058">
    <property type="protein sequence ID" value="MPL71280.1"/>
    <property type="molecule type" value="Genomic_DNA"/>
</dbReference>
<dbReference type="AlphaFoldDB" id="A0A644TWJ5"/>
<dbReference type="InterPro" id="IPR018747">
    <property type="entry name" value="DUF2299"/>
</dbReference>
<accession>A0A644TWJ5</accession>
<evidence type="ECO:0000313" key="1">
    <source>
        <dbReference type="EMBL" id="MPL71280.1"/>
    </source>
</evidence>
<comment type="caution">
    <text evidence="1">The sequence shown here is derived from an EMBL/GenBank/DDBJ whole genome shotgun (WGS) entry which is preliminary data.</text>
</comment>
<name>A0A644TWJ5_9ZZZZ</name>
<dbReference type="CDD" id="cd17510">
    <property type="entry name" value="T3SC_YbjN-like_2"/>
    <property type="match status" value="1"/>
</dbReference>
<protein>
    <recommendedName>
        <fullName evidence="2">DUF2299 domain-containing protein</fullName>
    </recommendedName>
</protein>